<dbReference type="InterPro" id="IPR052155">
    <property type="entry name" value="Biofilm_reg_signaling"/>
</dbReference>
<evidence type="ECO:0000256" key="6">
    <source>
        <dbReference type="SAM" id="Phobius"/>
    </source>
</evidence>
<evidence type="ECO:0000256" key="2">
    <source>
        <dbReference type="ARBA" id="ARBA00022475"/>
    </source>
</evidence>
<comment type="subcellular location">
    <subcellularLocation>
        <location evidence="1">Cell membrane</location>
        <topology evidence="1">Multi-pass membrane protein</topology>
    </subcellularLocation>
</comment>
<dbReference type="eggNOG" id="COG2199">
    <property type="taxonomic scope" value="Bacteria"/>
</dbReference>
<keyword evidence="3 6" id="KW-0812">Transmembrane</keyword>
<evidence type="ECO:0000259" key="8">
    <source>
        <dbReference type="PROSITE" id="PS50887"/>
    </source>
</evidence>
<dbReference type="InterPro" id="IPR033479">
    <property type="entry name" value="dCache_1"/>
</dbReference>
<dbReference type="GO" id="GO:0005886">
    <property type="term" value="C:plasma membrane"/>
    <property type="evidence" value="ECO:0007669"/>
    <property type="project" value="UniProtKB-SubCell"/>
</dbReference>
<evidence type="ECO:0000256" key="5">
    <source>
        <dbReference type="ARBA" id="ARBA00023136"/>
    </source>
</evidence>
<feature type="domain" description="GGDEF" evidence="8">
    <location>
        <begin position="480"/>
        <end position="617"/>
    </location>
</feature>
<keyword evidence="2" id="KW-1003">Cell membrane</keyword>
<dbReference type="CDD" id="cd18774">
    <property type="entry name" value="PDC2_HK_sensor"/>
    <property type="match status" value="1"/>
</dbReference>
<dbReference type="InterPro" id="IPR043128">
    <property type="entry name" value="Rev_trsase/Diguanyl_cyclase"/>
</dbReference>
<proteinExistence type="predicted"/>
<dbReference type="InterPro" id="IPR029787">
    <property type="entry name" value="Nucleotide_cyclase"/>
</dbReference>
<dbReference type="Pfam" id="PF00990">
    <property type="entry name" value="GGDEF"/>
    <property type="match status" value="1"/>
</dbReference>
<keyword evidence="4 6" id="KW-1133">Transmembrane helix</keyword>
<protein>
    <submittedName>
        <fullName evidence="9">Diguanylate cyclase with PAS/PAC sensor</fullName>
    </submittedName>
</protein>
<dbReference type="Pfam" id="PF02743">
    <property type="entry name" value="dCache_1"/>
    <property type="match status" value="1"/>
</dbReference>
<dbReference type="Gene3D" id="3.30.450.20">
    <property type="entry name" value="PAS domain"/>
    <property type="match status" value="2"/>
</dbReference>
<evidence type="ECO:0000259" key="7">
    <source>
        <dbReference type="PROSITE" id="PS50113"/>
    </source>
</evidence>
<feature type="domain" description="PAC" evidence="7">
    <location>
        <begin position="397"/>
        <end position="449"/>
    </location>
</feature>
<dbReference type="InterPro" id="IPR035965">
    <property type="entry name" value="PAS-like_dom_sf"/>
</dbReference>
<dbReference type="PROSITE" id="PS50113">
    <property type="entry name" value="PAC"/>
    <property type="match status" value="1"/>
</dbReference>
<dbReference type="CDD" id="cd00130">
    <property type="entry name" value="PAS"/>
    <property type="match status" value="1"/>
</dbReference>
<dbReference type="NCBIfam" id="TIGR00254">
    <property type="entry name" value="GGDEF"/>
    <property type="match status" value="1"/>
</dbReference>
<evidence type="ECO:0000256" key="3">
    <source>
        <dbReference type="ARBA" id="ARBA00022692"/>
    </source>
</evidence>
<dbReference type="InterPro" id="IPR000014">
    <property type="entry name" value="PAS"/>
</dbReference>
<dbReference type="InterPro" id="IPR001610">
    <property type="entry name" value="PAC"/>
</dbReference>
<dbReference type="PANTHER" id="PTHR44757">
    <property type="entry name" value="DIGUANYLATE CYCLASE DGCP"/>
    <property type="match status" value="1"/>
</dbReference>
<dbReference type="AlphaFoldDB" id="H7EKK1"/>
<dbReference type="EMBL" id="AGRW01000045">
    <property type="protein sequence ID" value="EIC01906.1"/>
    <property type="molecule type" value="Genomic_DNA"/>
</dbReference>
<keyword evidence="10" id="KW-1185">Reference proteome</keyword>
<keyword evidence="5 6" id="KW-0472">Membrane</keyword>
<dbReference type="PROSITE" id="PS50887">
    <property type="entry name" value="GGDEF"/>
    <property type="match status" value="1"/>
</dbReference>
<dbReference type="RefSeq" id="WP_002704148.1">
    <property type="nucleotide sequence ID" value="NZ_AGRW01000045.1"/>
</dbReference>
<dbReference type="PATRIC" id="fig|907348.3.peg.1422"/>
<feature type="transmembrane region" description="Helical" evidence="6">
    <location>
        <begin position="6"/>
        <end position="28"/>
    </location>
</feature>
<dbReference type="Pfam" id="PF08447">
    <property type="entry name" value="PAS_3"/>
    <property type="match status" value="1"/>
</dbReference>
<dbReference type="InterPro" id="IPR000700">
    <property type="entry name" value="PAS-assoc_C"/>
</dbReference>
<dbReference type="Gene3D" id="3.30.70.270">
    <property type="match status" value="1"/>
</dbReference>
<evidence type="ECO:0000313" key="9">
    <source>
        <dbReference type="EMBL" id="EIC01906.1"/>
    </source>
</evidence>
<accession>H7EKK1</accession>
<dbReference type="PANTHER" id="PTHR44757:SF2">
    <property type="entry name" value="BIOFILM ARCHITECTURE MAINTENANCE PROTEIN MBAA"/>
    <property type="match status" value="1"/>
</dbReference>
<gene>
    <name evidence="9" type="ORF">TresaDRAFT_1658</name>
</gene>
<dbReference type="InterPro" id="IPR000160">
    <property type="entry name" value="GGDEF_dom"/>
</dbReference>
<dbReference type="SMART" id="SM00086">
    <property type="entry name" value="PAC"/>
    <property type="match status" value="1"/>
</dbReference>
<dbReference type="STRING" id="907348.TresaDRAFT_1658"/>
<sequence>MKKNVFLLPTVLAVIFTVIILLGSFIWFSANTDAMIESTTSFYLETNARSQAAAFQTKLSSYVEFLELAARAWSDIDMEDSSVVMDNMSRMKVFGNFSKVTVIMKDGRMIDSGRNVLGDFSKTPFFSRAMEGLSTISDSVQYGGDDGDFLTISVPIISGGETKGIMYGQFPLSALGELIEAVGFQQTSTSLLLSGDGTILARSSGSSLVTDRILNFYDLGTSWGIDGEKSLVDVKLDIIGGKTFTIPYQSGSRERLAILTPVNMNGWYYAIIISQEVIHAQSKTLSLNLLIVVLMLSFAFVLLFLAILNLIRQNSIVEMANDRFRIVTTQTQTIVFDYDFLKGRIELNGNASFISPSARESYSHDEILRILCRILHENDRSVVSELKSIYESRKQSIMREMRIMCADGNYYWYKMTGTVIRNEDGEPIRFVGNFVNVEDDVMKEEILKKKAERDTLSGLLNKGAFTNYVTRELYYSKNECCYAFYIIDLDNFKKVNDTLGHIVGDHVISSVSQKICTVFSENDFVGRIGGDEFAVFMKLPALGKQQWRGIIGKKAAALCKFIDEVYSDGKSSVRITSSIGISLYPYDGRNFEELYGKADLMLYNSKNSGKNKFSICE</sequence>
<reference evidence="9 10" key="1">
    <citation type="submission" date="2011-09" db="EMBL/GenBank/DDBJ databases">
        <title>The draft genome of Treponema saccharophilum DSM 2985.</title>
        <authorList>
            <consortium name="US DOE Joint Genome Institute (JGI-PGF)"/>
            <person name="Lucas S."/>
            <person name="Copeland A."/>
            <person name="Lapidus A."/>
            <person name="Glavina del Rio T."/>
            <person name="Dalin E."/>
            <person name="Tice H."/>
            <person name="Bruce D."/>
            <person name="Goodwin L."/>
            <person name="Pitluck S."/>
            <person name="Peters L."/>
            <person name="Kyrpides N."/>
            <person name="Mavromatis K."/>
            <person name="Ivanova N."/>
            <person name="Markowitz V."/>
            <person name="Cheng J.-F."/>
            <person name="Hugenholtz P."/>
            <person name="Woyke T."/>
            <person name="Wu D."/>
            <person name="Gronow S."/>
            <person name="Wellnitz S."/>
            <person name="Brambilla E."/>
            <person name="Klenk H.-P."/>
            <person name="Eisen J.A."/>
        </authorList>
    </citation>
    <scope>NUCLEOTIDE SEQUENCE [LARGE SCALE GENOMIC DNA]</scope>
    <source>
        <strain evidence="9 10">DSM 2985</strain>
    </source>
</reference>
<dbReference type="Proteomes" id="UP000003571">
    <property type="component" value="Unassembled WGS sequence"/>
</dbReference>
<evidence type="ECO:0000256" key="4">
    <source>
        <dbReference type="ARBA" id="ARBA00022989"/>
    </source>
</evidence>
<feature type="transmembrane region" description="Helical" evidence="6">
    <location>
        <begin position="289"/>
        <end position="311"/>
    </location>
</feature>
<dbReference type="CDD" id="cd01949">
    <property type="entry name" value="GGDEF"/>
    <property type="match status" value="1"/>
</dbReference>
<organism evidence="9 10">
    <name type="scientific">Treponema saccharophilum DSM 2985</name>
    <dbReference type="NCBI Taxonomy" id="907348"/>
    <lineage>
        <taxon>Bacteria</taxon>
        <taxon>Pseudomonadati</taxon>
        <taxon>Spirochaetota</taxon>
        <taxon>Spirochaetia</taxon>
        <taxon>Spirochaetales</taxon>
        <taxon>Treponemataceae</taxon>
        <taxon>Treponema</taxon>
    </lineage>
</organism>
<dbReference type="SUPFAM" id="SSF55073">
    <property type="entry name" value="Nucleotide cyclase"/>
    <property type="match status" value="1"/>
</dbReference>
<dbReference type="SUPFAM" id="SSF55785">
    <property type="entry name" value="PYP-like sensor domain (PAS domain)"/>
    <property type="match status" value="1"/>
</dbReference>
<name>H7EKK1_9SPIR</name>
<dbReference type="InterPro" id="IPR013655">
    <property type="entry name" value="PAS_fold_3"/>
</dbReference>
<comment type="caution">
    <text evidence="9">The sequence shown here is derived from an EMBL/GenBank/DDBJ whole genome shotgun (WGS) entry which is preliminary data.</text>
</comment>
<dbReference type="OrthoDB" id="9804955at2"/>
<dbReference type="SMART" id="SM00267">
    <property type="entry name" value="GGDEF"/>
    <property type="match status" value="1"/>
</dbReference>
<evidence type="ECO:0000256" key="1">
    <source>
        <dbReference type="ARBA" id="ARBA00004651"/>
    </source>
</evidence>
<evidence type="ECO:0000313" key="10">
    <source>
        <dbReference type="Proteomes" id="UP000003571"/>
    </source>
</evidence>